<dbReference type="CDD" id="cd07302">
    <property type="entry name" value="CHD"/>
    <property type="match status" value="1"/>
</dbReference>
<dbReference type="PATRIC" id="fig|394096.3.peg.6997"/>
<protein>
    <submittedName>
        <fullName evidence="2">Adenylate cyclase</fullName>
    </submittedName>
</protein>
<proteinExistence type="predicted"/>
<comment type="caution">
    <text evidence="2">The sequence shown here is derived from an EMBL/GenBank/DDBJ whole genome shotgun (WGS) entry which is preliminary data.</text>
</comment>
<reference evidence="2 3" key="1">
    <citation type="submission" date="2014-04" db="EMBL/GenBank/DDBJ databases">
        <title>Genome assembly of Hyalangium minutum DSM 14724.</title>
        <authorList>
            <person name="Sharma G."/>
            <person name="Subramanian S."/>
        </authorList>
    </citation>
    <scope>NUCLEOTIDE SEQUENCE [LARGE SCALE GENOMIC DNA]</scope>
    <source>
        <strain evidence="2 3">DSM 14724</strain>
    </source>
</reference>
<accession>A0A085W785</accession>
<feature type="domain" description="Guanylate cyclase" evidence="1">
    <location>
        <begin position="208"/>
        <end position="340"/>
    </location>
</feature>
<dbReference type="GO" id="GO:0004016">
    <property type="term" value="F:adenylate cyclase activity"/>
    <property type="evidence" value="ECO:0007669"/>
    <property type="project" value="UniProtKB-ARBA"/>
</dbReference>
<dbReference type="InterPro" id="IPR001054">
    <property type="entry name" value="A/G_cyclase"/>
</dbReference>
<dbReference type="EMBL" id="JMCB01000017">
    <property type="protein sequence ID" value="KFE63548.1"/>
    <property type="molecule type" value="Genomic_DNA"/>
</dbReference>
<evidence type="ECO:0000313" key="2">
    <source>
        <dbReference type="EMBL" id="KFE63548.1"/>
    </source>
</evidence>
<dbReference type="InterPro" id="IPR050697">
    <property type="entry name" value="Adenylyl/Guanylyl_Cyclase_3/4"/>
</dbReference>
<dbReference type="RefSeq" id="WP_052420477.1">
    <property type="nucleotide sequence ID" value="NZ_JMCB01000017.1"/>
</dbReference>
<dbReference type="SMART" id="SM00044">
    <property type="entry name" value="CYCc"/>
    <property type="match status" value="1"/>
</dbReference>
<dbReference type="Proteomes" id="UP000028725">
    <property type="component" value="Unassembled WGS sequence"/>
</dbReference>
<dbReference type="Gene3D" id="3.30.70.1230">
    <property type="entry name" value="Nucleotide cyclase"/>
    <property type="match status" value="1"/>
</dbReference>
<dbReference type="AlphaFoldDB" id="A0A085W785"/>
<evidence type="ECO:0000259" key="1">
    <source>
        <dbReference type="PROSITE" id="PS50125"/>
    </source>
</evidence>
<dbReference type="GO" id="GO:0006171">
    <property type="term" value="P:cAMP biosynthetic process"/>
    <property type="evidence" value="ECO:0007669"/>
    <property type="project" value="TreeGrafter"/>
</dbReference>
<dbReference type="SUPFAM" id="SSF55073">
    <property type="entry name" value="Nucleotide cyclase"/>
    <property type="match status" value="1"/>
</dbReference>
<dbReference type="PROSITE" id="PS50125">
    <property type="entry name" value="GUANYLATE_CYCLASE_2"/>
    <property type="match status" value="1"/>
</dbReference>
<name>A0A085W785_9BACT</name>
<organism evidence="2 3">
    <name type="scientific">Hyalangium minutum</name>
    <dbReference type="NCBI Taxonomy" id="394096"/>
    <lineage>
        <taxon>Bacteria</taxon>
        <taxon>Pseudomonadati</taxon>
        <taxon>Myxococcota</taxon>
        <taxon>Myxococcia</taxon>
        <taxon>Myxococcales</taxon>
        <taxon>Cystobacterineae</taxon>
        <taxon>Archangiaceae</taxon>
        <taxon>Hyalangium</taxon>
    </lineage>
</organism>
<keyword evidence="3" id="KW-1185">Reference proteome</keyword>
<dbReference type="STRING" id="394096.DB31_2666"/>
<evidence type="ECO:0000313" key="3">
    <source>
        <dbReference type="Proteomes" id="UP000028725"/>
    </source>
</evidence>
<gene>
    <name evidence="2" type="ORF">DB31_2666</name>
</gene>
<dbReference type="GO" id="GO:0035556">
    <property type="term" value="P:intracellular signal transduction"/>
    <property type="evidence" value="ECO:0007669"/>
    <property type="project" value="InterPro"/>
</dbReference>
<dbReference type="PANTHER" id="PTHR43081:SF11">
    <property type="entry name" value="BLR2264 PROTEIN"/>
    <property type="match status" value="1"/>
</dbReference>
<dbReference type="InterPro" id="IPR029787">
    <property type="entry name" value="Nucleotide_cyclase"/>
</dbReference>
<dbReference type="Pfam" id="PF00211">
    <property type="entry name" value="Guanylate_cyc"/>
    <property type="match status" value="1"/>
</dbReference>
<dbReference type="PANTHER" id="PTHR43081">
    <property type="entry name" value="ADENYLATE CYCLASE, TERMINAL-DIFFERENTIATION SPECIFIC-RELATED"/>
    <property type="match status" value="1"/>
</dbReference>
<sequence length="391" mass="42764">MTPAALASIQKQLLHLRHVGDGGLSLMADLVELVRAHDLPLWRCRFNLMTKHPELVWHTVQWSEEEGVKFIDRSRLTLDAPTFTRSPVPLLRNGSPPIRVRLTGDDLPFPVCQELQAQGGTDYFIQGLRYSTGDIGYISWATRAPEGFSDEALAALTDLGPHLTQRIELVSAYHATQALLEVYLGRNAGQRVAQGSFQRGSGELIDAAIWFCDLRDFTSLSEQSTPQAMVKTLDEYFDHVAGAVMARGGEVLKFIGDAILAIFPLAGDAPRACQSALLAAKEALTALQGLNAERRSRGEVPLSIGVALHVGQVMYGNIGARGRLDFTVISSAVNEACRLESLCKPLQVPLTMSEAFVQLTRPEAAVELGQHALKGVRVPIRVFTLMGYLLR</sequence>